<feature type="transmembrane region" description="Helical" evidence="1">
    <location>
        <begin position="83"/>
        <end position="102"/>
    </location>
</feature>
<accession>A0A097CSZ1</accession>
<feature type="transmembrane region" description="Helical" evidence="1">
    <location>
        <begin position="182"/>
        <end position="201"/>
    </location>
</feature>
<keyword evidence="1" id="KW-0472">Membrane</keyword>
<dbReference type="EMBL" id="KF826686">
    <property type="protein sequence ID" value="AIS85790.1"/>
    <property type="molecule type" value="Genomic_DNA"/>
</dbReference>
<reference evidence="2" key="1">
    <citation type="submission" date="2013-11" db="EMBL/GenBank/DDBJ databases">
        <title>New antitubercular compounds from marine-derived Verrucosispora sp. MS100047.</title>
        <authorList>
            <person name="Huang P."/>
            <person name="Xie F."/>
            <person name="Wang Q."/>
            <person name="Wang J."/>
            <person name="Wang Q."/>
            <person name="Abdel-Mageed W.M."/>
            <person name="Liu M."/>
            <person name="Han J."/>
            <person name="Song F."/>
            <person name="Dai H."/>
            <person name="Liu X."/>
            <person name="Zhang L."/>
        </authorList>
    </citation>
    <scope>NUCLEOTIDE SEQUENCE</scope>
    <source>
        <strain evidence="2">MS100047</strain>
    </source>
</reference>
<feature type="transmembrane region" description="Helical" evidence="1">
    <location>
        <begin position="213"/>
        <end position="234"/>
    </location>
</feature>
<feature type="transmembrane region" description="Helical" evidence="1">
    <location>
        <begin position="158"/>
        <end position="175"/>
    </location>
</feature>
<name>A0A097CSZ1_9ACTN</name>
<evidence type="ECO:0000313" key="2">
    <source>
        <dbReference type="EMBL" id="AIS85790.1"/>
    </source>
</evidence>
<keyword evidence="1" id="KW-1133">Transmembrane helix</keyword>
<feature type="transmembrane region" description="Helical" evidence="1">
    <location>
        <begin position="114"/>
        <end position="138"/>
    </location>
</feature>
<evidence type="ECO:0000256" key="1">
    <source>
        <dbReference type="SAM" id="Phobius"/>
    </source>
</evidence>
<organism evidence="2">
    <name type="scientific">Verrucosispora sp. MS100047</name>
    <dbReference type="NCBI Taxonomy" id="1410949"/>
    <lineage>
        <taxon>Bacteria</taxon>
        <taxon>Bacillati</taxon>
        <taxon>Actinomycetota</taxon>
        <taxon>Actinomycetes</taxon>
        <taxon>Micromonosporales</taxon>
        <taxon>Micromonosporaceae</taxon>
        <taxon>Micromonospora</taxon>
    </lineage>
</organism>
<keyword evidence="1" id="KW-0812">Transmembrane</keyword>
<proteinExistence type="predicted"/>
<sequence>MTADSVPTSGDPRQLLSEVRALARRVRLDQRVTWVALLVLAAVTFVAIPIDWYSLRADCGSASAWVTDVNDGSWCHVRRDGAMFYWPPALLLAYTAIAVYAVRVARSRGLGVRVLPYVITGVALTVLFTVLWLLARLYLAGPAPTQPLPSWVMLLDRLVAPAGAIGVALLVLAWLERHVALLVFTLGYLAVVLVPINIFWHPDWGYAGILGEFLPPQIVNGAVLLLGAVGFAVARRRQR</sequence>
<dbReference type="AlphaFoldDB" id="A0A097CSZ1"/>
<gene>
    <name evidence="2" type="ORF">VASRM7_548</name>
</gene>
<feature type="transmembrane region" description="Helical" evidence="1">
    <location>
        <begin position="32"/>
        <end position="50"/>
    </location>
</feature>
<protein>
    <submittedName>
        <fullName evidence="2">Uncharacterized protein</fullName>
    </submittedName>
</protein>